<dbReference type="Gene3D" id="3.30.230.10">
    <property type="match status" value="1"/>
</dbReference>
<dbReference type="HAMAP" id="MF_00227">
    <property type="entry name" value="RNase_P"/>
    <property type="match status" value="1"/>
</dbReference>
<comment type="similarity">
    <text evidence="7">Belongs to the RnpA family.</text>
</comment>
<dbReference type="PANTHER" id="PTHR33992">
    <property type="entry name" value="RIBONUCLEASE P PROTEIN COMPONENT"/>
    <property type="match status" value="1"/>
</dbReference>
<keyword evidence="10" id="KW-1185">Reference proteome</keyword>
<dbReference type="InterPro" id="IPR020539">
    <property type="entry name" value="RNase_P_CS"/>
</dbReference>
<dbReference type="GO" id="GO:0000049">
    <property type="term" value="F:tRNA binding"/>
    <property type="evidence" value="ECO:0007669"/>
    <property type="project" value="UniProtKB-UniRule"/>
</dbReference>
<dbReference type="STRING" id="1123034.GCA_000685805_00091"/>
<dbReference type="Pfam" id="PF00825">
    <property type="entry name" value="Ribonuclease_P"/>
    <property type="match status" value="1"/>
</dbReference>
<keyword evidence="5 7" id="KW-0378">Hydrolase</keyword>
<dbReference type="InterPro" id="IPR020568">
    <property type="entry name" value="Ribosomal_Su5_D2-typ_SF"/>
</dbReference>
<comment type="subunit">
    <text evidence="7">Consists of a catalytic RNA component (M1 or rnpB) and a protein subunit.</text>
</comment>
<dbReference type="EC" id="3.1.26.5" evidence="7 8"/>
<protein>
    <recommendedName>
        <fullName evidence="7 8">Ribonuclease P protein component</fullName>
        <shortName evidence="7">RNase P protein</shortName>
        <shortName evidence="7">RNaseP protein</shortName>
        <ecNumber evidence="7 8">3.1.26.5</ecNumber>
    </recommendedName>
    <alternativeName>
        <fullName evidence="7">Protein C5</fullName>
    </alternativeName>
</protein>
<keyword evidence="2 7" id="KW-0819">tRNA processing</keyword>
<comment type="function">
    <text evidence="1 7">RNaseP catalyzes the removal of the 5'-leader sequence from pre-tRNA to produce the mature 5'-terminus. It can also cleave other RNA substrates such as 4.5S RNA. The protein component plays an auxiliary but essential role in vivo by binding to the 5'-leader sequence and broadening the substrate specificity of the ribozyme.</text>
</comment>
<evidence type="ECO:0000256" key="2">
    <source>
        <dbReference type="ARBA" id="ARBA00022694"/>
    </source>
</evidence>
<dbReference type="AlphaFoldDB" id="A0A379LNH1"/>
<organism evidence="9 10">
    <name type="scientific">Psychrobacter phenylpyruvicus</name>
    <dbReference type="NCBI Taxonomy" id="29432"/>
    <lineage>
        <taxon>Bacteria</taxon>
        <taxon>Pseudomonadati</taxon>
        <taxon>Pseudomonadota</taxon>
        <taxon>Gammaproteobacteria</taxon>
        <taxon>Moraxellales</taxon>
        <taxon>Moraxellaceae</taxon>
        <taxon>Psychrobacter</taxon>
    </lineage>
</organism>
<sequence>MTDYCYPKAKRLLKPDEFKAVFNQPLFKIHSSHFMAFAYDSKNEQARLGMAITKKRIPKAVARNTIKRIIREQFRHKHPQLPALDLVFILKKSTKALNNDQMRQEIDDILAKVITKQRRHLAANSKNSQS</sequence>
<dbReference type="PROSITE" id="PS00648">
    <property type="entry name" value="RIBONUCLEASE_P"/>
    <property type="match status" value="1"/>
</dbReference>
<keyword evidence="6 7" id="KW-0694">RNA-binding</keyword>
<evidence type="ECO:0000256" key="5">
    <source>
        <dbReference type="ARBA" id="ARBA00022801"/>
    </source>
</evidence>
<evidence type="ECO:0000256" key="3">
    <source>
        <dbReference type="ARBA" id="ARBA00022722"/>
    </source>
</evidence>
<dbReference type="GO" id="GO:0030677">
    <property type="term" value="C:ribonuclease P complex"/>
    <property type="evidence" value="ECO:0007669"/>
    <property type="project" value="TreeGrafter"/>
</dbReference>
<keyword evidence="3 7" id="KW-0540">Nuclease</keyword>
<comment type="catalytic activity">
    <reaction evidence="7">
        <text>Endonucleolytic cleavage of RNA, removing 5'-extranucleotides from tRNA precursor.</text>
        <dbReference type="EC" id="3.1.26.5"/>
    </reaction>
</comment>
<gene>
    <name evidence="7 9" type="primary">rnpA</name>
    <name evidence="9" type="ORF">NCTC10526_02484</name>
</gene>
<evidence type="ECO:0000256" key="1">
    <source>
        <dbReference type="ARBA" id="ARBA00002663"/>
    </source>
</evidence>
<reference evidence="9 10" key="1">
    <citation type="submission" date="2018-06" db="EMBL/GenBank/DDBJ databases">
        <authorList>
            <consortium name="Pathogen Informatics"/>
            <person name="Doyle S."/>
        </authorList>
    </citation>
    <scope>NUCLEOTIDE SEQUENCE [LARGE SCALE GENOMIC DNA]</scope>
    <source>
        <strain evidence="9 10">NCTC10526</strain>
    </source>
</reference>
<accession>A0A379LNH1</accession>
<evidence type="ECO:0000313" key="9">
    <source>
        <dbReference type="EMBL" id="SUD92103.1"/>
    </source>
</evidence>
<evidence type="ECO:0000256" key="7">
    <source>
        <dbReference type="HAMAP-Rule" id="MF_00227"/>
    </source>
</evidence>
<dbReference type="EMBL" id="UGVC01000001">
    <property type="protein sequence ID" value="SUD92103.1"/>
    <property type="molecule type" value="Genomic_DNA"/>
</dbReference>
<dbReference type="GO" id="GO:0042781">
    <property type="term" value="F:3'-tRNA processing endoribonuclease activity"/>
    <property type="evidence" value="ECO:0007669"/>
    <property type="project" value="TreeGrafter"/>
</dbReference>
<dbReference type="RefSeq" id="WP_028857783.1">
    <property type="nucleotide sequence ID" value="NZ_CAJHAQ010000001.1"/>
</dbReference>
<dbReference type="SUPFAM" id="SSF54211">
    <property type="entry name" value="Ribosomal protein S5 domain 2-like"/>
    <property type="match status" value="1"/>
</dbReference>
<evidence type="ECO:0000256" key="4">
    <source>
        <dbReference type="ARBA" id="ARBA00022759"/>
    </source>
</evidence>
<evidence type="ECO:0000313" key="10">
    <source>
        <dbReference type="Proteomes" id="UP000254123"/>
    </source>
</evidence>
<proteinExistence type="inferred from homology"/>
<name>A0A379LNH1_9GAMM</name>
<dbReference type="InterPro" id="IPR014721">
    <property type="entry name" value="Ribsml_uS5_D2-typ_fold_subgr"/>
</dbReference>
<dbReference type="NCBIfam" id="TIGR00188">
    <property type="entry name" value="rnpA"/>
    <property type="match status" value="1"/>
</dbReference>
<dbReference type="InterPro" id="IPR000100">
    <property type="entry name" value="RNase_P"/>
</dbReference>
<keyword evidence="4 7" id="KW-0255">Endonuclease</keyword>
<dbReference type="Proteomes" id="UP000254123">
    <property type="component" value="Unassembled WGS sequence"/>
</dbReference>
<dbReference type="GO" id="GO:0001682">
    <property type="term" value="P:tRNA 5'-leader removal"/>
    <property type="evidence" value="ECO:0007669"/>
    <property type="project" value="UniProtKB-UniRule"/>
</dbReference>
<evidence type="ECO:0000256" key="6">
    <source>
        <dbReference type="ARBA" id="ARBA00022884"/>
    </source>
</evidence>
<dbReference type="GO" id="GO:0004526">
    <property type="term" value="F:ribonuclease P activity"/>
    <property type="evidence" value="ECO:0007669"/>
    <property type="project" value="UniProtKB-UniRule"/>
</dbReference>
<dbReference type="PANTHER" id="PTHR33992:SF1">
    <property type="entry name" value="RIBONUCLEASE P PROTEIN COMPONENT"/>
    <property type="match status" value="1"/>
</dbReference>
<evidence type="ECO:0000256" key="8">
    <source>
        <dbReference type="NCBIfam" id="TIGR00188"/>
    </source>
</evidence>